<dbReference type="RefSeq" id="XP_033393918.1">
    <property type="nucleotide sequence ID" value="XM_033535975.1"/>
</dbReference>
<dbReference type="AlphaFoldDB" id="A0A6A6B4L7"/>
<evidence type="ECO:0000313" key="5">
    <source>
        <dbReference type="Proteomes" id="UP000799438"/>
    </source>
</evidence>
<reference evidence="4" key="1">
    <citation type="journal article" date="2020" name="Stud. Mycol.">
        <title>101 Dothideomycetes genomes: a test case for predicting lifestyles and emergence of pathogens.</title>
        <authorList>
            <person name="Haridas S."/>
            <person name="Albert R."/>
            <person name="Binder M."/>
            <person name="Bloem J."/>
            <person name="Labutti K."/>
            <person name="Salamov A."/>
            <person name="Andreopoulos B."/>
            <person name="Baker S."/>
            <person name="Barry K."/>
            <person name="Bills G."/>
            <person name="Bluhm B."/>
            <person name="Cannon C."/>
            <person name="Castanera R."/>
            <person name="Culley D."/>
            <person name="Daum C."/>
            <person name="Ezra D."/>
            <person name="Gonzalez J."/>
            <person name="Henrissat B."/>
            <person name="Kuo A."/>
            <person name="Liang C."/>
            <person name="Lipzen A."/>
            <person name="Lutzoni F."/>
            <person name="Magnuson J."/>
            <person name="Mondo S."/>
            <person name="Nolan M."/>
            <person name="Ohm R."/>
            <person name="Pangilinan J."/>
            <person name="Park H.-J."/>
            <person name="Ramirez L."/>
            <person name="Alfaro M."/>
            <person name="Sun H."/>
            <person name="Tritt A."/>
            <person name="Yoshinaga Y."/>
            <person name="Zwiers L.-H."/>
            <person name="Turgeon B."/>
            <person name="Goodwin S."/>
            <person name="Spatafora J."/>
            <person name="Crous P."/>
            <person name="Grigoriev I."/>
        </authorList>
    </citation>
    <scope>NUCLEOTIDE SEQUENCE</scope>
    <source>
        <strain evidence="4">CBS 121167</strain>
    </source>
</reference>
<evidence type="ECO:0000313" key="4">
    <source>
        <dbReference type="EMBL" id="KAF2138205.1"/>
    </source>
</evidence>
<feature type="non-terminal residue" evidence="4">
    <location>
        <position position="1"/>
    </location>
</feature>
<keyword evidence="5" id="KW-1185">Reference proteome</keyword>
<proteinExistence type="predicted"/>
<protein>
    <recommendedName>
        <fullName evidence="3">Class II aldolase/adducin N-terminal domain-containing protein</fullName>
    </recommendedName>
</protein>
<dbReference type="GO" id="GO:0016832">
    <property type="term" value="F:aldehyde-lyase activity"/>
    <property type="evidence" value="ECO:0007669"/>
    <property type="project" value="TreeGrafter"/>
</dbReference>
<keyword evidence="1" id="KW-0479">Metal-binding</keyword>
<dbReference type="Proteomes" id="UP000799438">
    <property type="component" value="Unassembled WGS sequence"/>
</dbReference>
<feature type="non-terminal residue" evidence="4">
    <location>
        <position position="262"/>
    </location>
</feature>
<dbReference type="PANTHER" id="PTHR22789">
    <property type="entry name" value="FUCULOSE PHOSPHATE ALDOLASE"/>
    <property type="match status" value="1"/>
</dbReference>
<organism evidence="4 5">
    <name type="scientific">Aplosporella prunicola CBS 121167</name>
    <dbReference type="NCBI Taxonomy" id="1176127"/>
    <lineage>
        <taxon>Eukaryota</taxon>
        <taxon>Fungi</taxon>
        <taxon>Dikarya</taxon>
        <taxon>Ascomycota</taxon>
        <taxon>Pezizomycotina</taxon>
        <taxon>Dothideomycetes</taxon>
        <taxon>Dothideomycetes incertae sedis</taxon>
        <taxon>Botryosphaeriales</taxon>
        <taxon>Aplosporellaceae</taxon>
        <taxon>Aplosporella</taxon>
    </lineage>
</organism>
<dbReference type="InterPro" id="IPR036409">
    <property type="entry name" value="Aldolase_II/adducin_N_sf"/>
</dbReference>
<evidence type="ECO:0000259" key="3">
    <source>
        <dbReference type="SMART" id="SM01007"/>
    </source>
</evidence>
<dbReference type="PANTHER" id="PTHR22789:SF0">
    <property type="entry name" value="3-OXO-TETRONATE 4-PHOSPHATE DECARBOXYLASE-RELATED"/>
    <property type="match status" value="1"/>
</dbReference>
<dbReference type="SMART" id="SM01007">
    <property type="entry name" value="Aldolase_II"/>
    <property type="match status" value="1"/>
</dbReference>
<gene>
    <name evidence="4" type="ORF">K452DRAFT_197411</name>
</gene>
<dbReference type="EMBL" id="ML995497">
    <property type="protein sequence ID" value="KAF2138205.1"/>
    <property type="molecule type" value="Genomic_DNA"/>
</dbReference>
<dbReference type="InterPro" id="IPR050197">
    <property type="entry name" value="Aldolase_class_II_sugar_metab"/>
</dbReference>
<dbReference type="GO" id="GO:0046872">
    <property type="term" value="F:metal ion binding"/>
    <property type="evidence" value="ECO:0007669"/>
    <property type="project" value="UniProtKB-KW"/>
</dbReference>
<sequence length="262" mass="28016">LSDLIDANHILDYHEVVNGFGHISLRNPDDPTTFYMTGVLPPALMRSVNDLALFTVGDAVPVSGSTGNAASNYHERFIHASILAAYPGVNSVIHSHALPLVARGNTADPLRPMINLAAFLGNGVPVYDPEDFYPPGAQRLLLVNSEYLGDALAATFSGNGTSVANGTANVPPISVVLQRAHGFTCWGTTVHQAVFKAIYTLYNEQIQETAEVIVASEGGPDPEFLSPSEIVDSQPLSEGGEGKEWPLWKAQVDASPLYHNNL</sequence>
<keyword evidence="2" id="KW-0456">Lyase</keyword>
<dbReference type="Gene3D" id="3.40.225.10">
    <property type="entry name" value="Class II aldolase/adducin N-terminal domain"/>
    <property type="match status" value="1"/>
</dbReference>
<evidence type="ECO:0000256" key="1">
    <source>
        <dbReference type="ARBA" id="ARBA00022723"/>
    </source>
</evidence>
<dbReference type="SUPFAM" id="SSF53639">
    <property type="entry name" value="AraD/HMP-PK domain-like"/>
    <property type="match status" value="1"/>
</dbReference>
<dbReference type="InterPro" id="IPR001303">
    <property type="entry name" value="Aldolase_II/adducin_N"/>
</dbReference>
<dbReference type="GO" id="GO:0005829">
    <property type="term" value="C:cytosol"/>
    <property type="evidence" value="ECO:0007669"/>
    <property type="project" value="TreeGrafter"/>
</dbReference>
<feature type="domain" description="Class II aldolase/adducin N-terminal" evidence="3">
    <location>
        <begin position="2"/>
        <end position="214"/>
    </location>
</feature>
<accession>A0A6A6B4L7</accession>
<dbReference type="GO" id="GO:0019323">
    <property type="term" value="P:pentose catabolic process"/>
    <property type="evidence" value="ECO:0007669"/>
    <property type="project" value="TreeGrafter"/>
</dbReference>
<evidence type="ECO:0000256" key="2">
    <source>
        <dbReference type="ARBA" id="ARBA00023239"/>
    </source>
</evidence>
<dbReference type="Pfam" id="PF00596">
    <property type="entry name" value="Aldolase_II"/>
    <property type="match status" value="1"/>
</dbReference>
<name>A0A6A6B4L7_9PEZI</name>
<dbReference type="OrthoDB" id="2932980at2759"/>
<dbReference type="GeneID" id="54293471"/>